<gene>
    <name evidence="2" type="ORF">W59_31334</name>
</gene>
<reference evidence="2 3" key="1">
    <citation type="journal article" date="2012" name="J. Bacteriol.">
        <title>Draft genome sequence of the nitrophenol-degrading actinomycete Rhodococcus imtechensis RKJ300.</title>
        <authorList>
            <person name="Vikram S."/>
            <person name="Kumar S."/>
            <person name="Subramanian S."/>
            <person name="Raghava G.P."/>
        </authorList>
    </citation>
    <scope>NUCLEOTIDE SEQUENCE [LARGE SCALE GENOMIC DNA]</scope>
    <source>
        <strain evidence="2 3">RKJ300</strain>
    </source>
</reference>
<feature type="compositionally biased region" description="Basic and acidic residues" evidence="1">
    <location>
        <begin position="1"/>
        <end position="41"/>
    </location>
</feature>
<evidence type="ECO:0000313" key="2">
    <source>
        <dbReference type="EMBL" id="EID74267.1"/>
    </source>
</evidence>
<protein>
    <submittedName>
        <fullName evidence="2">Uncharacterized protein</fullName>
    </submittedName>
</protein>
<evidence type="ECO:0000256" key="1">
    <source>
        <dbReference type="SAM" id="MobiDB-lite"/>
    </source>
</evidence>
<accession>I0WD01</accession>
<sequence length="155" mass="17081">MGRLRFREGRPVPLIDHDRADSRRVETQADRVRGEPAEQRHVHQPGAPRRQCGDPTLDLSREQSADAISPRQPRACEHPCRLGREPVEFAVRPAVGRAVLVPDGQRHPVRIGRVAGADLVGGVEVATERVAVQQGFDVLPGTGECGRCESVERHQ</sequence>
<dbReference type="AlphaFoldDB" id="I0WD01"/>
<feature type="region of interest" description="Disordered" evidence="1">
    <location>
        <begin position="1"/>
        <end position="75"/>
    </location>
</feature>
<dbReference type="Proteomes" id="UP000006447">
    <property type="component" value="Unassembled WGS sequence"/>
</dbReference>
<organism evidence="2 3">
    <name type="scientific">Rhodococcus opacus RKJ300 = JCM 13270</name>
    <dbReference type="NCBI Taxonomy" id="1165867"/>
    <lineage>
        <taxon>Bacteria</taxon>
        <taxon>Bacillati</taxon>
        <taxon>Actinomycetota</taxon>
        <taxon>Actinomycetes</taxon>
        <taxon>Mycobacteriales</taxon>
        <taxon>Nocardiaceae</taxon>
        <taxon>Rhodococcus</taxon>
    </lineage>
</organism>
<evidence type="ECO:0000313" key="3">
    <source>
        <dbReference type="Proteomes" id="UP000006447"/>
    </source>
</evidence>
<comment type="caution">
    <text evidence="2">The sequence shown here is derived from an EMBL/GenBank/DDBJ whole genome shotgun (WGS) entry which is preliminary data.</text>
</comment>
<proteinExistence type="predicted"/>
<dbReference type="EMBL" id="AJJH01000164">
    <property type="protein sequence ID" value="EID74267.1"/>
    <property type="molecule type" value="Genomic_DNA"/>
</dbReference>
<name>I0WD01_RHOOP</name>